<dbReference type="RefSeq" id="WP_147882494.1">
    <property type="nucleotide sequence ID" value="NZ_VOUQ01000015.1"/>
</dbReference>
<feature type="transmembrane region" description="Helical" evidence="1">
    <location>
        <begin position="75"/>
        <end position="102"/>
    </location>
</feature>
<gene>
    <name evidence="3" type="ORF">FOT62_21405</name>
</gene>
<dbReference type="EMBL" id="VOUQ01000015">
    <property type="protein sequence ID" value="TXE28326.1"/>
    <property type="molecule type" value="Genomic_DNA"/>
</dbReference>
<feature type="domain" description="Prepilin type IV endopeptidase peptidase" evidence="2">
    <location>
        <begin position="74"/>
        <end position="180"/>
    </location>
</feature>
<keyword evidence="1" id="KW-0812">Transmembrane</keyword>
<dbReference type="GO" id="GO:0004190">
    <property type="term" value="F:aspartic-type endopeptidase activity"/>
    <property type="evidence" value="ECO:0007669"/>
    <property type="project" value="InterPro"/>
</dbReference>
<proteinExistence type="predicted"/>
<dbReference type="GO" id="GO:0016020">
    <property type="term" value="C:membrane"/>
    <property type="evidence" value="ECO:0007669"/>
    <property type="project" value="InterPro"/>
</dbReference>
<dbReference type="InterPro" id="IPR000045">
    <property type="entry name" value="Prepilin_IV_endopep_pep"/>
</dbReference>
<evidence type="ECO:0000313" key="4">
    <source>
        <dbReference type="Proteomes" id="UP000321126"/>
    </source>
</evidence>
<protein>
    <recommendedName>
        <fullName evidence="2">Prepilin type IV endopeptidase peptidase domain-containing protein</fullName>
    </recommendedName>
</protein>
<keyword evidence="1" id="KW-0472">Membrane</keyword>
<dbReference type="Pfam" id="PF01478">
    <property type="entry name" value="Peptidase_A24"/>
    <property type="match status" value="1"/>
</dbReference>
<organism evidence="3 4">
    <name type="scientific">Serratia marcescens</name>
    <dbReference type="NCBI Taxonomy" id="615"/>
    <lineage>
        <taxon>Bacteria</taxon>
        <taxon>Pseudomonadati</taxon>
        <taxon>Pseudomonadota</taxon>
        <taxon>Gammaproteobacteria</taxon>
        <taxon>Enterobacterales</taxon>
        <taxon>Yersiniaceae</taxon>
        <taxon>Serratia</taxon>
    </lineage>
</organism>
<feature type="transmembrane region" description="Helical" evidence="1">
    <location>
        <begin position="114"/>
        <end position="134"/>
    </location>
</feature>
<reference evidence="3 4" key="1">
    <citation type="submission" date="2019-07" db="EMBL/GenBank/DDBJ databases">
        <title>Serratia strains were isolated from fresh produce.</title>
        <authorList>
            <person name="Cho G.-S."/>
            <person name="Stein M."/>
            <person name="Lee W."/>
            <person name="Suh S.H."/>
            <person name="Franz C.M.A.P."/>
        </authorList>
    </citation>
    <scope>NUCLEOTIDE SEQUENCE [LARGE SCALE GENOMIC DNA]</scope>
    <source>
        <strain evidence="3 4">S16</strain>
    </source>
</reference>
<evidence type="ECO:0000259" key="2">
    <source>
        <dbReference type="Pfam" id="PF01478"/>
    </source>
</evidence>
<dbReference type="Proteomes" id="UP000321126">
    <property type="component" value="Unassembled WGS sequence"/>
</dbReference>
<sequence length="218" mass="23437">MSFLLLLPLPVACWLTARQLTGQARAFLQTHQGPELSRPLARGITLLFSLLVCTLWLQSLIAGTSTAGALRHSLLLAWAIPLVTLDVLCCWLPLCFTTGFWLSGLLLTLLPGSPVTPLLSLAGSAGMFVALRGLRAVANRCGGEERVGLGDVHLIAGLTAWYGWERACLLSAMAFLLLSVSALVSRQHTLPYAPWLFALLAGLAVGCPQLIQENFYVT</sequence>
<keyword evidence="1" id="KW-1133">Transmembrane helix</keyword>
<evidence type="ECO:0000256" key="1">
    <source>
        <dbReference type="SAM" id="Phobius"/>
    </source>
</evidence>
<accession>A0A5C7C0B6</accession>
<name>A0A5C7C0B6_SERMA</name>
<feature type="transmembrane region" description="Helical" evidence="1">
    <location>
        <begin position="169"/>
        <end position="185"/>
    </location>
</feature>
<feature type="transmembrane region" description="Helical" evidence="1">
    <location>
        <begin position="43"/>
        <end position="63"/>
    </location>
</feature>
<evidence type="ECO:0000313" key="3">
    <source>
        <dbReference type="EMBL" id="TXE28326.1"/>
    </source>
</evidence>
<feature type="transmembrane region" description="Helical" evidence="1">
    <location>
        <begin position="192"/>
        <end position="211"/>
    </location>
</feature>
<comment type="caution">
    <text evidence="3">The sequence shown here is derived from an EMBL/GenBank/DDBJ whole genome shotgun (WGS) entry which is preliminary data.</text>
</comment>
<dbReference type="AlphaFoldDB" id="A0A5C7C0B6"/>